<keyword evidence="2" id="KW-1185">Reference proteome</keyword>
<dbReference type="Proteomes" id="UP001623290">
    <property type="component" value="Plasmid unnamed2"/>
</dbReference>
<proteinExistence type="predicted"/>
<accession>A0ABZ1E575</accession>
<organism evidence="1 2">
    <name type="scientific">Thioclava litoralis</name>
    <dbReference type="NCBI Taxonomy" id="3076557"/>
    <lineage>
        <taxon>Bacteria</taxon>
        <taxon>Pseudomonadati</taxon>
        <taxon>Pseudomonadota</taxon>
        <taxon>Alphaproteobacteria</taxon>
        <taxon>Rhodobacterales</taxon>
        <taxon>Paracoccaceae</taxon>
        <taxon>Thioclava</taxon>
    </lineage>
</organism>
<reference evidence="1 2" key="1">
    <citation type="submission" date="2023-09" db="EMBL/GenBank/DDBJ databases">
        <title>Thioclava shenzhenensis sp. nov., a multidrug resistant bacteria-antagonizing species isolated from coastal seawater.</title>
        <authorList>
            <person name="Long M."/>
        </authorList>
    </citation>
    <scope>NUCLEOTIDE SEQUENCE [LARGE SCALE GENOMIC DNA]</scope>
    <source>
        <strain evidence="1 2">FTW29</strain>
        <plasmid evidence="1 2">unnamed2</plasmid>
    </source>
</reference>
<name>A0ABZ1E575_9RHOB</name>
<gene>
    <name evidence="1" type="ORF">RPE78_16695</name>
</gene>
<sequence length="62" mass="6832">MPDVLFTIEHEAVKQRNRCYAFSPFAGALLAGRVVVAPINEAVEFGDKAPDIWADDGQEARQ</sequence>
<dbReference type="RefSeq" id="WP_406721727.1">
    <property type="nucleotide sequence ID" value="NZ_CP135445.1"/>
</dbReference>
<evidence type="ECO:0000313" key="2">
    <source>
        <dbReference type="Proteomes" id="UP001623290"/>
    </source>
</evidence>
<protein>
    <submittedName>
        <fullName evidence="1">Uncharacterized protein</fullName>
    </submittedName>
</protein>
<dbReference type="EMBL" id="CP135445">
    <property type="protein sequence ID" value="WRY35860.1"/>
    <property type="molecule type" value="Genomic_DNA"/>
</dbReference>
<keyword evidence="1" id="KW-0614">Plasmid</keyword>
<geneLocation type="plasmid" evidence="1 2">
    <name>unnamed2</name>
</geneLocation>
<evidence type="ECO:0000313" key="1">
    <source>
        <dbReference type="EMBL" id="WRY35860.1"/>
    </source>
</evidence>